<evidence type="ECO:0000313" key="2">
    <source>
        <dbReference type="Proteomes" id="UP000070260"/>
    </source>
</evidence>
<gene>
    <name evidence="1" type="ORF">JFP838_pA0118</name>
</gene>
<organism evidence="1 2">
    <name type="scientific">Clostridium perfringens</name>
    <dbReference type="NCBI Taxonomy" id="1502"/>
    <lineage>
        <taxon>Bacteria</taxon>
        <taxon>Bacillati</taxon>
        <taxon>Bacillota</taxon>
        <taxon>Clostridia</taxon>
        <taxon>Eubacteriales</taxon>
        <taxon>Clostridiaceae</taxon>
        <taxon>Clostridium</taxon>
    </lineage>
</organism>
<dbReference type="EMBL" id="CP013615">
    <property type="protein sequence ID" value="AMN31034.1"/>
    <property type="molecule type" value="Genomic_DNA"/>
</dbReference>
<dbReference type="PATRIC" id="fig|1502.177.peg.3326"/>
<dbReference type="Proteomes" id="UP000070260">
    <property type="component" value="Plasmid pJFP838A"/>
</dbReference>
<keyword evidence="1" id="KW-0614">Plasmid</keyword>
<accession>A0A140GR75</accession>
<name>A0A140GR75_CLOPF</name>
<reference evidence="1 2" key="1">
    <citation type="journal article" date="2016" name="PLoS ONE">
        <title>Plasmid Characterization and Chromosome Analysis of Two netF+ Clostridium perfringens Isolates Associated with Foal and Canine Necrotizing Enteritis.</title>
        <authorList>
            <person name="Mehdizadeh Gohari I."/>
            <person name="Kropinski A.M."/>
            <person name="Weese S.J."/>
            <person name="Parreira V.R."/>
            <person name="Whitehead A.E."/>
            <person name="Boerlin P."/>
            <person name="Prescott J.F."/>
        </authorList>
    </citation>
    <scope>NUCLEOTIDE SEQUENCE [LARGE SCALE GENOMIC DNA]</scope>
    <source>
        <strain evidence="1 2">JP838</strain>
        <plasmid evidence="2">Plasmid pJFP838A</plasmid>
    </source>
</reference>
<proteinExistence type="predicted"/>
<sequence length="126" mass="14912">MGFPFAERKKVIMYLKKVNKKELENLIKSGKRIILKNEHLTLQMILNLMKKSKEIDVVDDFALDEKHYNVKISIRETNDSIELLDIRIDIAIEYGENPTTSEEYKELKKYCKEEILQCEEIVVLHL</sequence>
<geneLocation type="plasmid" evidence="1 2">
    <name>pJFP838A</name>
</geneLocation>
<dbReference type="AlphaFoldDB" id="A0A140GR75"/>
<evidence type="ECO:0000313" key="1">
    <source>
        <dbReference type="EMBL" id="AMN31034.1"/>
    </source>
</evidence>
<protein>
    <submittedName>
        <fullName evidence="1">Uncharacterized protein</fullName>
    </submittedName>
</protein>